<evidence type="ECO:0000313" key="1">
    <source>
        <dbReference type="EMBL" id="KAK8510273.1"/>
    </source>
</evidence>
<dbReference type="EMBL" id="JBBPBM010000088">
    <property type="protein sequence ID" value="KAK8510273.1"/>
    <property type="molecule type" value="Genomic_DNA"/>
</dbReference>
<dbReference type="Pfam" id="PF05056">
    <property type="entry name" value="DUF674"/>
    <property type="match status" value="2"/>
</dbReference>
<protein>
    <submittedName>
        <fullName evidence="1">Uncharacterized protein</fullName>
    </submittedName>
</protein>
<sequence length="186" mass="20043">MAENSVSKVSLKLLVDTKRNKVLLAEAGKDFVDFLFNLLSSPPGIAISLLNTNSTAGSLGNLCGMPIVSPDVGKGVATYMVMDDFSVEPLSALSSFTMLNKFSIKRVGALQERVVHLGMNEGLKLLKVSLQSKSVLTSVFLGNESATSWSVIKEKIFSLGRMLVYLCFFSLLLQVASKDCVGKSLK</sequence>
<proteinExistence type="predicted"/>
<accession>A0ABR2BT02</accession>
<dbReference type="InterPro" id="IPR007750">
    <property type="entry name" value="DUF674"/>
</dbReference>
<dbReference type="PANTHER" id="PTHR33103:SF19">
    <property type="entry name" value="OS09G0544700 PROTEIN"/>
    <property type="match status" value="1"/>
</dbReference>
<name>A0ABR2BT02_9ROSI</name>
<organism evidence="1 2">
    <name type="scientific">Hibiscus sabdariffa</name>
    <name type="common">roselle</name>
    <dbReference type="NCBI Taxonomy" id="183260"/>
    <lineage>
        <taxon>Eukaryota</taxon>
        <taxon>Viridiplantae</taxon>
        <taxon>Streptophyta</taxon>
        <taxon>Embryophyta</taxon>
        <taxon>Tracheophyta</taxon>
        <taxon>Spermatophyta</taxon>
        <taxon>Magnoliopsida</taxon>
        <taxon>eudicotyledons</taxon>
        <taxon>Gunneridae</taxon>
        <taxon>Pentapetalae</taxon>
        <taxon>rosids</taxon>
        <taxon>malvids</taxon>
        <taxon>Malvales</taxon>
        <taxon>Malvaceae</taxon>
        <taxon>Malvoideae</taxon>
        <taxon>Hibiscus</taxon>
    </lineage>
</organism>
<dbReference type="Proteomes" id="UP001472677">
    <property type="component" value="Unassembled WGS sequence"/>
</dbReference>
<keyword evidence="2" id="KW-1185">Reference proteome</keyword>
<dbReference type="PANTHER" id="PTHR33103">
    <property type="entry name" value="OS01G0153900 PROTEIN"/>
    <property type="match status" value="1"/>
</dbReference>
<gene>
    <name evidence="1" type="ORF">V6N12_008146</name>
</gene>
<evidence type="ECO:0000313" key="2">
    <source>
        <dbReference type="Proteomes" id="UP001472677"/>
    </source>
</evidence>
<reference evidence="1 2" key="1">
    <citation type="journal article" date="2024" name="G3 (Bethesda)">
        <title>Genome assembly of Hibiscus sabdariffa L. provides insights into metabolisms of medicinal natural products.</title>
        <authorList>
            <person name="Kim T."/>
        </authorList>
    </citation>
    <scope>NUCLEOTIDE SEQUENCE [LARGE SCALE GENOMIC DNA]</scope>
    <source>
        <strain evidence="1">TK-2024</strain>
        <tissue evidence="1">Old leaves</tissue>
    </source>
</reference>
<comment type="caution">
    <text evidence="1">The sequence shown here is derived from an EMBL/GenBank/DDBJ whole genome shotgun (WGS) entry which is preliminary data.</text>
</comment>